<dbReference type="STRING" id="436010.A0A166GED3"/>
<protein>
    <submittedName>
        <fullName evidence="1">Uncharacterized protein</fullName>
    </submittedName>
</protein>
<evidence type="ECO:0000313" key="1">
    <source>
        <dbReference type="EMBL" id="KZP17752.1"/>
    </source>
</evidence>
<name>A0A166GED3_9AGAM</name>
<dbReference type="Proteomes" id="UP000076532">
    <property type="component" value="Unassembled WGS sequence"/>
</dbReference>
<dbReference type="OrthoDB" id="2774821at2759"/>
<proteinExistence type="predicted"/>
<gene>
    <name evidence="1" type="ORF">FIBSPDRAFT_670926</name>
</gene>
<keyword evidence="2" id="KW-1185">Reference proteome</keyword>
<accession>A0A166GED3</accession>
<dbReference type="AlphaFoldDB" id="A0A166GED3"/>
<sequence length="158" mass="18138">SLLAQFPTVEAATISAILSHDLRATELFKLDSRYRDKTERQVLAFNGTSLEVASRDSLAKEYKSLNSVSVPLGTYFSILLAAVPITVISELRTLGQHFLWYTTHLLKLSADYEWAAVLAYHTDFFNTRRREMTEGIYVGWGRIDHDLHGEYLMDHRKR</sequence>
<dbReference type="EMBL" id="KV417579">
    <property type="protein sequence ID" value="KZP17752.1"/>
    <property type="molecule type" value="Genomic_DNA"/>
</dbReference>
<organism evidence="1 2">
    <name type="scientific">Athelia psychrophila</name>
    <dbReference type="NCBI Taxonomy" id="1759441"/>
    <lineage>
        <taxon>Eukaryota</taxon>
        <taxon>Fungi</taxon>
        <taxon>Dikarya</taxon>
        <taxon>Basidiomycota</taxon>
        <taxon>Agaricomycotina</taxon>
        <taxon>Agaricomycetes</taxon>
        <taxon>Agaricomycetidae</taxon>
        <taxon>Atheliales</taxon>
        <taxon>Atheliaceae</taxon>
        <taxon>Athelia</taxon>
    </lineage>
</organism>
<evidence type="ECO:0000313" key="2">
    <source>
        <dbReference type="Proteomes" id="UP000076532"/>
    </source>
</evidence>
<feature type="non-terminal residue" evidence="1">
    <location>
        <position position="158"/>
    </location>
</feature>
<reference evidence="1 2" key="1">
    <citation type="journal article" date="2016" name="Mol. Biol. Evol.">
        <title>Comparative Genomics of Early-Diverging Mushroom-Forming Fungi Provides Insights into the Origins of Lignocellulose Decay Capabilities.</title>
        <authorList>
            <person name="Nagy L.G."/>
            <person name="Riley R."/>
            <person name="Tritt A."/>
            <person name="Adam C."/>
            <person name="Daum C."/>
            <person name="Floudas D."/>
            <person name="Sun H."/>
            <person name="Yadav J.S."/>
            <person name="Pangilinan J."/>
            <person name="Larsson K.H."/>
            <person name="Matsuura K."/>
            <person name="Barry K."/>
            <person name="Labutti K."/>
            <person name="Kuo R."/>
            <person name="Ohm R.A."/>
            <person name="Bhattacharya S.S."/>
            <person name="Shirouzu T."/>
            <person name="Yoshinaga Y."/>
            <person name="Martin F.M."/>
            <person name="Grigoriev I.V."/>
            <person name="Hibbett D.S."/>
        </authorList>
    </citation>
    <scope>NUCLEOTIDE SEQUENCE [LARGE SCALE GENOMIC DNA]</scope>
    <source>
        <strain evidence="1 2">CBS 109695</strain>
    </source>
</reference>
<feature type="non-terminal residue" evidence="1">
    <location>
        <position position="1"/>
    </location>
</feature>